<dbReference type="SUPFAM" id="SSF52016">
    <property type="entry name" value="LeuD/IlvD-like"/>
    <property type="match status" value="1"/>
</dbReference>
<keyword evidence="6" id="KW-1185">Reference proteome</keyword>
<protein>
    <submittedName>
        <fullName evidence="5">Aconitase X</fullName>
    </submittedName>
</protein>
<dbReference type="Pfam" id="PF04412">
    <property type="entry name" value="AcnX"/>
    <property type="match status" value="1"/>
</dbReference>
<dbReference type="PANTHER" id="PTHR36577:SF3">
    <property type="entry name" value="DUF521 DOMAIN PROTEIN (AFU_ORTHOLOGUE AFUA_6G00490)"/>
    <property type="match status" value="1"/>
</dbReference>
<gene>
    <name evidence="5" type="ORF">ACETIH_08790</name>
</gene>
<dbReference type="Gene3D" id="3.50.30.10">
    <property type="entry name" value="Phosphohistidine domain"/>
    <property type="match status" value="1"/>
</dbReference>
<dbReference type="InterPro" id="IPR007506">
    <property type="entry name" value="PMDh-L-like_dom"/>
</dbReference>
<proteinExistence type="predicted"/>
<evidence type="ECO:0000313" key="5">
    <source>
        <dbReference type="EMBL" id="MFC1456809.1"/>
    </source>
</evidence>
<name>A0ABV6Y6B6_9HYPH</name>
<reference evidence="5 6" key="1">
    <citation type="submission" date="2024-09" db="EMBL/GenBank/DDBJ databases">
        <title>Nodulacao em especies de Leguminosae Basais da Amazonia e Caracterizacao dos Rizobios e Bacterias Associadas aos Nodulos.</title>
        <authorList>
            <person name="Jambeiro I.C.A."/>
            <person name="Lopes I.S."/>
            <person name="Aguiar E.R.G.R."/>
            <person name="Santos A.F.J."/>
            <person name="Dos Santos J.M.F."/>
            <person name="Gross E."/>
        </authorList>
    </citation>
    <scope>NUCLEOTIDE SEQUENCE [LARGE SCALE GENOMIC DNA]</scope>
    <source>
        <strain evidence="5 6">BRUESC1165</strain>
    </source>
</reference>
<dbReference type="EMBL" id="JBHOMY010000022">
    <property type="protein sequence ID" value="MFC1456809.1"/>
    <property type="molecule type" value="Genomic_DNA"/>
</dbReference>
<dbReference type="RefSeq" id="WP_377029432.1">
    <property type="nucleotide sequence ID" value="NZ_JBHOMY010000022.1"/>
</dbReference>
<dbReference type="PIRSF" id="PIRSF036630">
    <property type="entry name" value="UCP036630"/>
    <property type="match status" value="1"/>
</dbReference>
<dbReference type="InterPro" id="IPR012047">
    <property type="entry name" value="AcnX"/>
</dbReference>
<dbReference type="CDD" id="cd01356">
    <property type="entry name" value="AcnX_swivel"/>
    <property type="match status" value="1"/>
</dbReference>
<dbReference type="Proteomes" id="UP001593940">
    <property type="component" value="Unassembled WGS sequence"/>
</dbReference>
<evidence type="ECO:0000256" key="1">
    <source>
        <dbReference type="ARBA" id="ARBA00023004"/>
    </source>
</evidence>
<evidence type="ECO:0000259" key="3">
    <source>
        <dbReference type="Pfam" id="PF01989"/>
    </source>
</evidence>
<keyword evidence="2" id="KW-0456">Lyase</keyword>
<evidence type="ECO:0000259" key="4">
    <source>
        <dbReference type="Pfam" id="PF04412"/>
    </source>
</evidence>
<evidence type="ECO:0000256" key="2">
    <source>
        <dbReference type="ARBA" id="ARBA00023239"/>
    </source>
</evidence>
<accession>A0ABV6Y6B6</accession>
<comment type="caution">
    <text evidence="5">The sequence shown here is derived from an EMBL/GenBank/DDBJ whole genome shotgun (WGS) entry which is preliminary data.</text>
</comment>
<feature type="domain" description="Phosphomevalonate dehydratase large subunit-like" evidence="4">
    <location>
        <begin position="161"/>
        <end position="555"/>
    </location>
</feature>
<dbReference type="InterPro" id="IPR002840">
    <property type="entry name" value="PMDh-S-like_dom"/>
</dbReference>
<dbReference type="Pfam" id="PF01989">
    <property type="entry name" value="AcnX_swivel_put"/>
    <property type="match status" value="1"/>
</dbReference>
<evidence type="ECO:0000313" key="6">
    <source>
        <dbReference type="Proteomes" id="UP001593940"/>
    </source>
</evidence>
<organism evidence="5 6">
    <name type="scientific">Microvirga arabica</name>
    <dbReference type="NCBI Taxonomy" id="1128671"/>
    <lineage>
        <taxon>Bacteria</taxon>
        <taxon>Pseudomonadati</taxon>
        <taxon>Pseudomonadota</taxon>
        <taxon>Alphaproteobacteria</taxon>
        <taxon>Hyphomicrobiales</taxon>
        <taxon>Methylobacteriaceae</taxon>
        <taxon>Microvirga</taxon>
    </lineage>
</organism>
<keyword evidence="1" id="KW-0408">Iron</keyword>
<feature type="domain" description="Phosphomevalonate dehydratase small subunit-like" evidence="3">
    <location>
        <begin position="26"/>
        <end position="109"/>
    </location>
</feature>
<sequence>MNLTSFGRTLVAGEARGELLSAEVGLSFWGGVDPQTGIVIDQHHPLRNRSLAGRVLAIPSGRGSCSGSGVLLELILNDHAPAAIVLCEREEILTLGAMIAEVVFDRSIPVLRVDREVFARLGEYRYARVAGAGLQLLHEPPVDDWQPDQTQHGVSGETSVHLDAIDQAFLSGQHGKAAQIAMRLLLRMAAVQEAEAFMDVSQVHVDGCIYTGPASLRFAEMLVAWGARVRVPTTLNAISVDKRRWRAQGVADDLGNPASALADAYLAMGAEPSFTCAPYLLESAPRFGEQVGWAESNAVVYANSVLGARTMKYPDYLDICMALTGRAPLAGCHRDAGRQATLALDVEMPPEADDSFWPLLGYCCGAICGTEIPLIRGLETSAADPDALKAFGAAFATVAAAPMFHIAGITPEADGQTPERQARIEVSALQQAWEALNTATSPEVGLVSLGNPHFSLSECARLAALVRGRTKSADVALIVTCGRAVFEAASQAGHVAEAEAFGVQFVTDTCWCMLGEPVIPPAVRTLMTNSSKYAHYAPGLVGRGVRFGSMAACVEAACSGRAPQEPPAWLL</sequence>
<dbReference type="CDD" id="cd01355">
    <property type="entry name" value="AcnX"/>
    <property type="match status" value="1"/>
</dbReference>
<dbReference type="PANTHER" id="PTHR36577">
    <property type="entry name" value="DUF521 DOMAIN PROTEIN (AFU_ORTHOLOGUE AFUA_6G00490)"/>
    <property type="match status" value="1"/>
</dbReference>